<dbReference type="Gramene" id="AET1Gv20015500.1">
    <property type="protein sequence ID" value="AET1Gv20015500.1"/>
    <property type="gene ID" value="AET1Gv20015500"/>
</dbReference>
<reference evidence="6" key="1">
    <citation type="journal article" date="2014" name="Science">
        <title>Ancient hybridizations among the ancestral genomes of bread wheat.</title>
        <authorList>
            <consortium name="International Wheat Genome Sequencing Consortium,"/>
            <person name="Marcussen T."/>
            <person name="Sandve S.R."/>
            <person name="Heier L."/>
            <person name="Spannagl M."/>
            <person name="Pfeifer M."/>
            <person name="Jakobsen K.S."/>
            <person name="Wulff B.B."/>
            <person name="Steuernagel B."/>
            <person name="Mayer K.F."/>
            <person name="Olsen O.A."/>
        </authorList>
    </citation>
    <scope>NUCLEOTIDE SEQUENCE [LARGE SCALE GENOMIC DNA]</scope>
    <source>
        <strain evidence="6">cv. AL8/78</strain>
    </source>
</reference>
<dbReference type="Proteomes" id="UP000015105">
    <property type="component" value="Chromosome 1D"/>
</dbReference>
<dbReference type="Gene3D" id="3.80.10.10">
    <property type="entry name" value="Ribonuclease Inhibitor"/>
    <property type="match status" value="1"/>
</dbReference>
<dbReference type="AlphaFoldDB" id="A0A452XIN5"/>
<dbReference type="InterPro" id="IPR053211">
    <property type="entry name" value="DNA_repair-toleration"/>
</dbReference>
<dbReference type="PANTHER" id="PTHR48060:SF19">
    <property type="entry name" value="LEUCINE-RICH REPEAT-CONTAINING N-TERMINAL PLANT-TYPE DOMAIN-CONTAINING PROTEIN"/>
    <property type="match status" value="1"/>
</dbReference>
<evidence type="ECO:0000313" key="6">
    <source>
        <dbReference type="Proteomes" id="UP000015105"/>
    </source>
</evidence>
<reference evidence="6" key="2">
    <citation type="journal article" date="2017" name="Nat. Plants">
        <title>The Aegilops tauschii genome reveals multiple impacts of transposons.</title>
        <authorList>
            <person name="Zhao G."/>
            <person name="Zou C."/>
            <person name="Li K."/>
            <person name="Wang K."/>
            <person name="Li T."/>
            <person name="Gao L."/>
            <person name="Zhang X."/>
            <person name="Wang H."/>
            <person name="Yang Z."/>
            <person name="Liu X."/>
            <person name="Jiang W."/>
            <person name="Mao L."/>
            <person name="Kong X."/>
            <person name="Jiao Y."/>
            <person name="Jia J."/>
        </authorList>
    </citation>
    <scope>NUCLEOTIDE SEQUENCE [LARGE SCALE GENOMIC DNA]</scope>
    <source>
        <strain evidence="6">cv. AL8/78</strain>
    </source>
</reference>
<evidence type="ECO:0000313" key="5">
    <source>
        <dbReference type="EnsemblPlants" id="AET1Gv20015500.1"/>
    </source>
</evidence>
<name>A0A452XIN5_AEGTS</name>
<proteinExistence type="predicted"/>
<reference evidence="5" key="3">
    <citation type="journal article" date="2017" name="Nature">
        <title>Genome sequence of the progenitor of the wheat D genome Aegilops tauschii.</title>
        <authorList>
            <person name="Luo M.C."/>
            <person name="Gu Y.Q."/>
            <person name="Puiu D."/>
            <person name="Wang H."/>
            <person name="Twardziok S.O."/>
            <person name="Deal K.R."/>
            <person name="Huo N."/>
            <person name="Zhu T."/>
            <person name="Wang L."/>
            <person name="Wang Y."/>
            <person name="McGuire P.E."/>
            <person name="Liu S."/>
            <person name="Long H."/>
            <person name="Ramasamy R.K."/>
            <person name="Rodriguez J.C."/>
            <person name="Van S.L."/>
            <person name="Yuan L."/>
            <person name="Wang Z."/>
            <person name="Xia Z."/>
            <person name="Xiao L."/>
            <person name="Anderson O.D."/>
            <person name="Ouyang S."/>
            <person name="Liang Y."/>
            <person name="Zimin A.V."/>
            <person name="Pertea G."/>
            <person name="Qi P."/>
            <person name="Bennetzen J.L."/>
            <person name="Dai X."/>
            <person name="Dawson M.W."/>
            <person name="Muller H.G."/>
            <person name="Kugler K."/>
            <person name="Rivarola-Duarte L."/>
            <person name="Spannagl M."/>
            <person name="Mayer K.F.X."/>
            <person name="Lu F.H."/>
            <person name="Bevan M.W."/>
            <person name="Leroy P."/>
            <person name="Li P."/>
            <person name="You F.M."/>
            <person name="Sun Q."/>
            <person name="Liu Z."/>
            <person name="Lyons E."/>
            <person name="Wicker T."/>
            <person name="Salzberg S.L."/>
            <person name="Devos K.M."/>
            <person name="Dvorak J."/>
        </authorList>
    </citation>
    <scope>NUCLEOTIDE SEQUENCE [LARGE SCALE GENOMIC DNA]</scope>
    <source>
        <strain evidence="5">cv. AL8/78</strain>
    </source>
</reference>
<evidence type="ECO:0000256" key="3">
    <source>
        <dbReference type="ARBA" id="ARBA00022737"/>
    </source>
</evidence>
<evidence type="ECO:0000259" key="4">
    <source>
        <dbReference type="Pfam" id="PF08263"/>
    </source>
</evidence>
<evidence type="ECO:0000256" key="2">
    <source>
        <dbReference type="ARBA" id="ARBA00022729"/>
    </source>
</evidence>
<dbReference type="EnsemblPlants" id="AET1Gv20015500.1">
    <property type="protein sequence ID" value="AET1Gv20015500.1"/>
    <property type="gene ID" value="AET1Gv20015500"/>
</dbReference>
<dbReference type="InterPro" id="IPR013210">
    <property type="entry name" value="LRR_N_plant-typ"/>
</dbReference>
<feature type="domain" description="Leucine-rich repeat-containing N-terminal plant-type" evidence="4">
    <location>
        <begin position="4"/>
        <end position="35"/>
    </location>
</feature>
<sequence>MAVLHWKTTLASPLLQMSSWQENTSPCNWTGIMCTSVRHGRHRPWVVTNISLPGAGIHGQLGELNFSALPFLTYIDLGNNSLHGALQHFPYLTFPTTSSKGKFLMRLVACKASCSLISHLTHSQGISLHLWVT</sequence>
<dbReference type="STRING" id="200361.A0A452XIN5"/>
<dbReference type="PANTHER" id="PTHR48060">
    <property type="entry name" value="DNA DAMAGE-REPAIR/TOLERATION PROTEIN DRT100"/>
    <property type="match status" value="1"/>
</dbReference>
<organism evidence="5 6">
    <name type="scientific">Aegilops tauschii subsp. strangulata</name>
    <name type="common">Goatgrass</name>
    <dbReference type="NCBI Taxonomy" id="200361"/>
    <lineage>
        <taxon>Eukaryota</taxon>
        <taxon>Viridiplantae</taxon>
        <taxon>Streptophyta</taxon>
        <taxon>Embryophyta</taxon>
        <taxon>Tracheophyta</taxon>
        <taxon>Spermatophyta</taxon>
        <taxon>Magnoliopsida</taxon>
        <taxon>Liliopsida</taxon>
        <taxon>Poales</taxon>
        <taxon>Poaceae</taxon>
        <taxon>BOP clade</taxon>
        <taxon>Pooideae</taxon>
        <taxon>Triticodae</taxon>
        <taxon>Triticeae</taxon>
        <taxon>Triticinae</taxon>
        <taxon>Aegilops</taxon>
    </lineage>
</organism>
<accession>A0A452XIN5</accession>
<dbReference type="InterPro" id="IPR032675">
    <property type="entry name" value="LRR_dom_sf"/>
</dbReference>
<reference evidence="5" key="4">
    <citation type="submission" date="2019-03" db="UniProtKB">
        <authorList>
            <consortium name="EnsemblPlants"/>
        </authorList>
    </citation>
    <scope>IDENTIFICATION</scope>
</reference>
<keyword evidence="1" id="KW-0433">Leucine-rich repeat</keyword>
<evidence type="ECO:0000256" key="1">
    <source>
        <dbReference type="ARBA" id="ARBA00022614"/>
    </source>
</evidence>
<keyword evidence="6" id="KW-1185">Reference proteome</keyword>
<dbReference type="Pfam" id="PF08263">
    <property type="entry name" value="LRRNT_2"/>
    <property type="match status" value="1"/>
</dbReference>
<keyword evidence="2" id="KW-0732">Signal</keyword>
<keyword evidence="3" id="KW-0677">Repeat</keyword>
<dbReference type="SUPFAM" id="SSF52058">
    <property type="entry name" value="L domain-like"/>
    <property type="match status" value="1"/>
</dbReference>
<protein>
    <recommendedName>
        <fullName evidence="4">Leucine-rich repeat-containing N-terminal plant-type domain-containing protein</fullName>
    </recommendedName>
</protein>
<reference evidence="5" key="5">
    <citation type="journal article" date="2021" name="G3 (Bethesda)">
        <title>Aegilops tauschii genome assembly Aet v5.0 features greater sequence contiguity and improved annotation.</title>
        <authorList>
            <person name="Wang L."/>
            <person name="Zhu T."/>
            <person name="Rodriguez J.C."/>
            <person name="Deal K.R."/>
            <person name="Dubcovsky J."/>
            <person name="McGuire P.E."/>
            <person name="Lux T."/>
            <person name="Spannagl M."/>
            <person name="Mayer K.F.X."/>
            <person name="Baldrich P."/>
            <person name="Meyers B.C."/>
            <person name="Huo N."/>
            <person name="Gu Y.Q."/>
            <person name="Zhou H."/>
            <person name="Devos K.M."/>
            <person name="Bennetzen J.L."/>
            <person name="Unver T."/>
            <person name="Budak H."/>
            <person name="Gulick P.J."/>
            <person name="Galiba G."/>
            <person name="Kalapos B."/>
            <person name="Nelson D.R."/>
            <person name="Li P."/>
            <person name="You F.M."/>
            <person name="Luo M.C."/>
            <person name="Dvorak J."/>
        </authorList>
    </citation>
    <scope>NUCLEOTIDE SEQUENCE [LARGE SCALE GENOMIC DNA]</scope>
    <source>
        <strain evidence="5">cv. AL8/78</strain>
    </source>
</reference>